<accession>A0A1I5PVH3</accession>
<evidence type="ECO:0000259" key="1">
    <source>
        <dbReference type="Pfam" id="PF00534"/>
    </source>
</evidence>
<dbReference type="GO" id="GO:0016757">
    <property type="term" value="F:glycosyltransferase activity"/>
    <property type="evidence" value="ECO:0007669"/>
    <property type="project" value="InterPro"/>
</dbReference>
<dbReference type="Gene3D" id="3.40.50.2000">
    <property type="entry name" value="Glycogen Phosphorylase B"/>
    <property type="match status" value="1"/>
</dbReference>
<reference evidence="3" key="1">
    <citation type="submission" date="2016-10" db="EMBL/GenBank/DDBJ databases">
        <authorList>
            <person name="Varghese N."/>
            <person name="Submissions S."/>
        </authorList>
    </citation>
    <scope>NUCLEOTIDE SEQUENCE [LARGE SCALE GENOMIC DNA]</scope>
    <source>
        <strain evidence="3">P18</strain>
    </source>
</reference>
<keyword evidence="3" id="KW-1185">Reference proteome</keyword>
<protein>
    <submittedName>
        <fullName evidence="2">Glycosyltransferase involved in cell wall bisynthesis</fullName>
    </submittedName>
</protein>
<name>A0A1I5PVH3_9FIRM</name>
<dbReference type="InterPro" id="IPR001296">
    <property type="entry name" value="Glyco_trans_1"/>
</dbReference>
<organism evidence="2 3">
    <name type="scientific">Butyrivibrio proteoclasticus</name>
    <dbReference type="NCBI Taxonomy" id="43305"/>
    <lineage>
        <taxon>Bacteria</taxon>
        <taxon>Bacillati</taxon>
        <taxon>Bacillota</taxon>
        <taxon>Clostridia</taxon>
        <taxon>Lachnospirales</taxon>
        <taxon>Lachnospiraceae</taxon>
        <taxon>Butyrivibrio</taxon>
    </lineage>
</organism>
<keyword evidence="2" id="KW-0808">Transferase</keyword>
<sequence>MRLQGNNSFFIIVHYRNPFIGSSGTDQYIRYQVDYCSKNGLDSFVLFPVIKKIGIKISGWGLAFCGEFIGVFSEKRISSLIRNLMAREKCCGVFIHHLKWSNLDALQRILSFSKEIVFFVHDYYSCCFQTNLLKNDVAFCGDARLYASKCSDCVYYSKSLQMVEKIKWFLGTFNKVTVIAPSETAAGFWKEVFPMYAGNVRVEGHFRISNGIEQTVRKIPENGKLNVAFVGDGIHAKGADLWYNALDCLSEEVREKYNFYHMGSHSPNNKNIICVPIENALRGNDYMTQQLIQKKIDVAVLFSVVPETYSFTFFEALKARCFVITNGLSGNIAKLVKENRNGIIIEPDTDSLVKVLSDISELKKMVGEYYKRASFRQIILEHNDAYKECFKYVEMPQEYGMNIPNDISTAWIADVLYRIRYRKML</sequence>
<evidence type="ECO:0000313" key="3">
    <source>
        <dbReference type="Proteomes" id="UP000182624"/>
    </source>
</evidence>
<evidence type="ECO:0000313" key="2">
    <source>
        <dbReference type="EMBL" id="SFP37909.1"/>
    </source>
</evidence>
<feature type="domain" description="Glycosyl transferase family 1" evidence="1">
    <location>
        <begin position="222"/>
        <end position="366"/>
    </location>
</feature>
<dbReference type="Pfam" id="PF00534">
    <property type="entry name" value="Glycos_transf_1"/>
    <property type="match status" value="1"/>
</dbReference>
<gene>
    <name evidence="2" type="ORF">SAMN04487928_101159</name>
</gene>
<dbReference type="AlphaFoldDB" id="A0A1I5PVH3"/>
<dbReference type="SUPFAM" id="SSF53756">
    <property type="entry name" value="UDP-Glycosyltransferase/glycogen phosphorylase"/>
    <property type="match status" value="1"/>
</dbReference>
<dbReference type="EMBL" id="FOXO01000001">
    <property type="protein sequence ID" value="SFP37909.1"/>
    <property type="molecule type" value="Genomic_DNA"/>
</dbReference>
<dbReference type="Proteomes" id="UP000182624">
    <property type="component" value="Unassembled WGS sequence"/>
</dbReference>
<proteinExistence type="predicted"/>